<protein>
    <submittedName>
        <fullName evidence="2">Uncharacterized protein LOC114335698</fullName>
    </submittedName>
</protein>
<evidence type="ECO:0000313" key="2">
    <source>
        <dbReference type="RefSeq" id="XP_028141778.1"/>
    </source>
</evidence>
<dbReference type="RefSeq" id="XP_028141778.1">
    <property type="nucleotide sequence ID" value="XM_028285977.1"/>
</dbReference>
<proteinExistence type="predicted"/>
<evidence type="ECO:0000256" key="1">
    <source>
        <dbReference type="SAM" id="MobiDB-lite"/>
    </source>
</evidence>
<accession>A0A6P7GAC8</accession>
<gene>
    <name evidence="2" type="primary">LOC114335698</name>
</gene>
<reference evidence="2" key="1">
    <citation type="submission" date="2025-08" db="UniProtKB">
        <authorList>
            <consortium name="RefSeq"/>
        </authorList>
    </citation>
    <scope>IDENTIFICATION</scope>
    <source>
        <tissue evidence="2">Whole insect</tissue>
    </source>
</reference>
<dbReference type="InParanoid" id="A0A6P7GAC8"/>
<organism evidence="2">
    <name type="scientific">Diabrotica virgifera virgifera</name>
    <name type="common">western corn rootworm</name>
    <dbReference type="NCBI Taxonomy" id="50390"/>
    <lineage>
        <taxon>Eukaryota</taxon>
        <taxon>Metazoa</taxon>
        <taxon>Ecdysozoa</taxon>
        <taxon>Arthropoda</taxon>
        <taxon>Hexapoda</taxon>
        <taxon>Insecta</taxon>
        <taxon>Pterygota</taxon>
        <taxon>Neoptera</taxon>
        <taxon>Endopterygota</taxon>
        <taxon>Coleoptera</taxon>
        <taxon>Polyphaga</taxon>
        <taxon>Cucujiformia</taxon>
        <taxon>Chrysomeloidea</taxon>
        <taxon>Chrysomelidae</taxon>
        <taxon>Galerucinae</taxon>
        <taxon>Diabroticina</taxon>
        <taxon>Diabroticites</taxon>
        <taxon>Diabrotica</taxon>
    </lineage>
</organism>
<name>A0A6P7GAC8_DIAVI</name>
<sequence>MNPSKSLSFSKSFEKVGGGTYHVDVDQDFSPQLIHRNSGYLEQSAKHSSKHVFSKVHGEKYTGTGSGISNGDISEKEMYEVDNVMGTQLHGDRLKGNIHRYGKGGTVIKNVDLYGDIQDTQEDWKMDRLEQKHRPTRSVSFSLPEDTFSGFKSTSFQQSGKQFGQQQSSVTFSGNSGQKYQIYQKSQPLVWSVQSGGQEVNGQGSGFVQQSYPDGNVKFSSLKWNSQGGNPGEQKLIFNQKISDTGHLLTGHDVGHLGKGFQGAKSTSSSFNTIGISQQGSSLDSFVVDDDLKDSNKASYHGMGSIQQHKQRLHTNEGFRSEIENAASKYVTETDIHQRKHGHIVDSYEVDNIQNKNNQHTKKQNTDLFIEDMGSKIEEDGSVSYHKATMKSKEIEDNTQKQLAKLTEYSKRNDDEISIAATDDLDSETSNLEKDSYYKTVGRSEGHQYQTRKGGAKQTKIVYKPGRHIRIINGKYVTPTITSYETVEKSNSDNKFNNQRTISHHSEDDEGDITFTVQDSDTKNNGNQFHTQKENEYHQYKQQENGVRNSEEDKTDLVTIGEDIDIKAQENQYHRQKTGKIYRDSSYESSNLELNKQHNNNNQRRFRDKQEEIVAENSYTHSKVLDNDFLQESLKRASKNQYYGDRYKNMAKEASSKYLISNGKNRDGVTETEGQESEYENEGRRHMAKSNDQSRIYIHSGQSFGTTVREEGAEDIGYSVSTFPESKSNYNTAGKTVYNKLKLNEPKINVEKGYQTGGQITVGLDEDLEDSTYRNVFKTSGHTIKKQEGLGKYIENEQENSEDRSVTKYKSIMNPSKSLSFSKSFEKVGGGTYHVDVDQDFSPQLIHRNSGYLEQSAKHSSKHVFSKVHGEKYTGTGSGISNGDISEKEMYEVDNVMGTQLHGDRLKGNIHRYGKGGTVIKNVDLYGDIQELPLEKTYQNLLPVAGSDIKKPIAVREF</sequence>
<dbReference type="AlphaFoldDB" id="A0A6P7GAC8"/>
<feature type="region of interest" description="Disordered" evidence="1">
    <location>
        <begin position="658"/>
        <end position="689"/>
    </location>
</feature>